<dbReference type="EMBL" id="JAEPRE010000126">
    <property type="protein sequence ID" value="KAG2232034.1"/>
    <property type="molecule type" value="Genomic_DNA"/>
</dbReference>
<evidence type="ECO:0000313" key="1">
    <source>
        <dbReference type="EMBL" id="KAG2232034.1"/>
    </source>
</evidence>
<evidence type="ECO:0000313" key="2">
    <source>
        <dbReference type="Proteomes" id="UP000613177"/>
    </source>
</evidence>
<reference evidence="1" key="1">
    <citation type="submission" date="2021-01" db="EMBL/GenBank/DDBJ databases">
        <title>Metabolic potential, ecology and presence of endohyphal bacteria is reflected in genomic diversity of Mucoromycotina.</title>
        <authorList>
            <person name="Muszewska A."/>
            <person name="Okrasinska A."/>
            <person name="Steczkiewicz K."/>
            <person name="Drgas O."/>
            <person name="Orlowska M."/>
            <person name="Perlinska-Lenart U."/>
            <person name="Aleksandrzak-Piekarczyk T."/>
            <person name="Szatraj K."/>
            <person name="Zielenkiewicz U."/>
            <person name="Pilsyk S."/>
            <person name="Malc E."/>
            <person name="Mieczkowski P."/>
            <person name="Kruszewska J.S."/>
            <person name="Biernat P."/>
            <person name="Pawlowska J."/>
        </authorList>
    </citation>
    <scope>NUCLEOTIDE SEQUENCE</scope>
    <source>
        <strain evidence="1">WA0000018081</strain>
    </source>
</reference>
<proteinExistence type="predicted"/>
<name>A0A8H7SKA8_9FUNG</name>
<keyword evidence="2" id="KW-1185">Reference proteome</keyword>
<organism evidence="1 2">
    <name type="scientific">Thamnidium elegans</name>
    <dbReference type="NCBI Taxonomy" id="101142"/>
    <lineage>
        <taxon>Eukaryota</taxon>
        <taxon>Fungi</taxon>
        <taxon>Fungi incertae sedis</taxon>
        <taxon>Mucoromycota</taxon>
        <taxon>Mucoromycotina</taxon>
        <taxon>Mucoromycetes</taxon>
        <taxon>Mucorales</taxon>
        <taxon>Mucorineae</taxon>
        <taxon>Mucoraceae</taxon>
        <taxon>Thamnidium</taxon>
    </lineage>
</organism>
<comment type="caution">
    <text evidence="1">The sequence shown here is derived from an EMBL/GenBank/DDBJ whole genome shotgun (WGS) entry which is preliminary data.</text>
</comment>
<dbReference type="Proteomes" id="UP000613177">
    <property type="component" value="Unassembled WGS sequence"/>
</dbReference>
<protein>
    <submittedName>
        <fullName evidence="1">Uncharacterized protein</fullName>
    </submittedName>
</protein>
<accession>A0A8H7SKA8</accession>
<gene>
    <name evidence="1" type="ORF">INT48_000589</name>
</gene>
<dbReference type="AlphaFoldDB" id="A0A8H7SKA8"/>
<sequence>MASLQSKIPVEISNNNNTRITTTMTRENLMILAQNEYARQLCKFTEAQLKSKVPCYTEQQKIGMATLSLIPKQILDELTF</sequence>